<dbReference type="SUPFAM" id="SSF52058">
    <property type="entry name" value="L domain-like"/>
    <property type="match status" value="1"/>
</dbReference>
<accession>A0ABQ5KPD0</accession>
<dbReference type="EMBL" id="BQXS01002651">
    <property type="protein sequence ID" value="GKT32755.1"/>
    <property type="molecule type" value="Genomic_DNA"/>
</dbReference>
<dbReference type="Proteomes" id="UP001057375">
    <property type="component" value="Unassembled WGS sequence"/>
</dbReference>
<evidence type="ECO:0000313" key="2">
    <source>
        <dbReference type="Proteomes" id="UP001057375"/>
    </source>
</evidence>
<comment type="caution">
    <text evidence="1">The sequence shown here is derived from an EMBL/GenBank/DDBJ whole genome shotgun (WGS) entry which is preliminary data.</text>
</comment>
<dbReference type="InterPro" id="IPR032675">
    <property type="entry name" value="LRR_dom_sf"/>
</dbReference>
<feature type="non-terminal residue" evidence="1">
    <location>
        <position position="236"/>
    </location>
</feature>
<sequence>VKFDNIGLSSIPDFSASSAHLTFIDLSNNGGISSVYPIISSELTYLETFICTNCSISDLSPLYSLPNLLTISVVGNNLCLGSESTEDLGSKFHNYGEAGFSLDLGSDLATDQTCDSTGCSSIAYTSDSSCTPIASNKVCAETHPGSGAWYVVCASDSYTSYTDASTFTCISPDNGDGTFGCSGGCEYGQECRYDSTLTSTSCQQVIVDENLHACVADMFVDSVGDPAYTHRTNSTP</sequence>
<protein>
    <submittedName>
        <fullName evidence="1">Uncharacterized protein</fullName>
    </submittedName>
</protein>
<feature type="non-terminal residue" evidence="1">
    <location>
        <position position="1"/>
    </location>
</feature>
<gene>
    <name evidence="1" type="ORF">ADUPG1_002339</name>
</gene>
<reference evidence="1" key="1">
    <citation type="submission" date="2022-03" db="EMBL/GenBank/DDBJ databases">
        <title>Draft genome sequence of Aduncisulcus paluster, a free-living microaerophilic Fornicata.</title>
        <authorList>
            <person name="Yuyama I."/>
            <person name="Kume K."/>
            <person name="Tamura T."/>
            <person name="Inagaki Y."/>
            <person name="Hashimoto T."/>
        </authorList>
    </citation>
    <scope>NUCLEOTIDE SEQUENCE</scope>
    <source>
        <strain evidence="1">NY0171</strain>
    </source>
</reference>
<proteinExistence type="predicted"/>
<dbReference type="Gene3D" id="3.80.10.10">
    <property type="entry name" value="Ribonuclease Inhibitor"/>
    <property type="match status" value="1"/>
</dbReference>
<evidence type="ECO:0000313" key="1">
    <source>
        <dbReference type="EMBL" id="GKT32755.1"/>
    </source>
</evidence>
<name>A0ABQ5KPD0_9EUKA</name>
<keyword evidence="2" id="KW-1185">Reference proteome</keyword>
<organism evidence="1 2">
    <name type="scientific">Aduncisulcus paluster</name>
    <dbReference type="NCBI Taxonomy" id="2918883"/>
    <lineage>
        <taxon>Eukaryota</taxon>
        <taxon>Metamonada</taxon>
        <taxon>Carpediemonas-like organisms</taxon>
        <taxon>Aduncisulcus</taxon>
    </lineage>
</organism>